<evidence type="ECO:0000256" key="1">
    <source>
        <dbReference type="ARBA" id="ARBA00022729"/>
    </source>
</evidence>
<evidence type="ECO:0000256" key="3">
    <source>
        <dbReference type="SAM" id="SignalP"/>
    </source>
</evidence>
<accession>A0AAV9E080</accession>
<feature type="signal peptide" evidence="3">
    <location>
        <begin position="1"/>
        <end position="22"/>
    </location>
</feature>
<dbReference type="Proteomes" id="UP001180020">
    <property type="component" value="Unassembled WGS sequence"/>
</dbReference>
<keyword evidence="6" id="KW-1185">Reference proteome</keyword>
<keyword evidence="1 3" id="KW-0732">Signal</keyword>
<protein>
    <submittedName>
        <fullName evidence="5">Glucan endo-1,3-beta-glucosidase 7</fullName>
    </submittedName>
</protein>
<evidence type="ECO:0000256" key="2">
    <source>
        <dbReference type="SAM" id="MobiDB-lite"/>
    </source>
</evidence>
<feature type="chain" id="PRO_5043530019" evidence="3">
    <location>
        <begin position="23"/>
        <end position="146"/>
    </location>
</feature>
<dbReference type="SMART" id="SM00768">
    <property type="entry name" value="X8"/>
    <property type="match status" value="1"/>
</dbReference>
<evidence type="ECO:0000259" key="4">
    <source>
        <dbReference type="SMART" id="SM00768"/>
    </source>
</evidence>
<reference evidence="5" key="1">
    <citation type="journal article" date="2023" name="Nat. Commun.">
        <title>Diploid and tetraploid genomes of Acorus and the evolution of monocots.</title>
        <authorList>
            <person name="Ma L."/>
            <person name="Liu K.W."/>
            <person name="Li Z."/>
            <person name="Hsiao Y.Y."/>
            <person name="Qi Y."/>
            <person name="Fu T."/>
            <person name="Tang G.D."/>
            <person name="Zhang D."/>
            <person name="Sun W.H."/>
            <person name="Liu D.K."/>
            <person name="Li Y."/>
            <person name="Chen G.Z."/>
            <person name="Liu X.D."/>
            <person name="Liao X.Y."/>
            <person name="Jiang Y.T."/>
            <person name="Yu X."/>
            <person name="Hao Y."/>
            <person name="Huang J."/>
            <person name="Zhao X.W."/>
            <person name="Ke S."/>
            <person name="Chen Y.Y."/>
            <person name="Wu W.L."/>
            <person name="Hsu J.L."/>
            <person name="Lin Y.F."/>
            <person name="Huang M.D."/>
            <person name="Li C.Y."/>
            <person name="Huang L."/>
            <person name="Wang Z.W."/>
            <person name="Zhao X."/>
            <person name="Zhong W.Y."/>
            <person name="Peng D.H."/>
            <person name="Ahmad S."/>
            <person name="Lan S."/>
            <person name="Zhang J.S."/>
            <person name="Tsai W.C."/>
            <person name="Van de Peer Y."/>
            <person name="Liu Z.J."/>
        </authorList>
    </citation>
    <scope>NUCLEOTIDE SEQUENCE</scope>
    <source>
        <strain evidence="5">CP</strain>
    </source>
</reference>
<reference evidence="5" key="2">
    <citation type="submission" date="2023-06" db="EMBL/GenBank/DDBJ databases">
        <authorList>
            <person name="Ma L."/>
            <person name="Liu K.-W."/>
            <person name="Li Z."/>
            <person name="Hsiao Y.-Y."/>
            <person name="Qi Y."/>
            <person name="Fu T."/>
            <person name="Tang G."/>
            <person name="Zhang D."/>
            <person name="Sun W.-H."/>
            <person name="Liu D.-K."/>
            <person name="Li Y."/>
            <person name="Chen G.-Z."/>
            <person name="Liu X.-D."/>
            <person name="Liao X.-Y."/>
            <person name="Jiang Y.-T."/>
            <person name="Yu X."/>
            <person name="Hao Y."/>
            <person name="Huang J."/>
            <person name="Zhao X.-W."/>
            <person name="Ke S."/>
            <person name="Chen Y.-Y."/>
            <person name="Wu W.-L."/>
            <person name="Hsu J.-L."/>
            <person name="Lin Y.-F."/>
            <person name="Huang M.-D."/>
            <person name="Li C.-Y."/>
            <person name="Huang L."/>
            <person name="Wang Z.-W."/>
            <person name="Zhao X."/>
            <person name="Zhong W.-Y."/>
            <person name="Peng D.-H."/>
            <person name="Ahmad S."/>
            <person name="Lan S."/>
            <person name="Zhang J.-S."/>
            <person name="Tsai W.-C."/>
            <person name="Van De Peer Y."/>
            <person name="Liu Z.-J."/>
        </authorList>
    </citation>
    <scope>NUCLEOTIDE SEQUENCE</scope>
    <source>
        <strain evidence="5">CP</strain>
        <tissue evidence="5">Leaves</tissue>
    </source>
</reference>
<evidence type="ECO:0000313" key="5">
    <source>
        <dbReference type="EMBL" id="KAK1305707.1"/>
    </source>
</evidence>
<comment type="caution">
    <text evidence="5">The sequence shown here is derived from an EMBL/GenBank/DDBJ whole genome shotgun (WGS) entry which is preliminary data.</text>
</comment>
<feature type="region of interest" description="Disordered" evidence="2">
    <location>
        <begin position="124"/>
        <end position="146"/>
    </location>
</feature>
<name>A0AAV9E080_ACOCL</name>
<feature type="domain" description="X8" evidence="4">
    <location>
        <begin position="16"/>
        <end position="77"/>
    </location>
</feature>
<dbReference type="EMBL" id="JAUJYO010000010">
    <property type="protein sequence ID" value="KAK1305707.1"/>
    <property type="molecule type" value="Genomic_DNA"/>
</dbReference>
<proteinExistence type="predicted"/>
<dbReference type="AlphaFoldDB" id="A0AAV9E080"/>
<organism evidence="5 6">
    <name type="scientific">Acorus calamus</name>
    <name type="common">Sweet flag</name>
    <dbReference type="NCBI Taxonomy" id="4465"/>
    <lineage>
        <taxon>Eukaryota</taxon>
        <taxon>Viridiplantae</taxon>
        <taxon>Streptophyta</taxon>
        <taxon>Embryophyta</taxon>
        <taxon>Tracheophyta</taxon>
        <taxon>Spermatophyta</taxon>
        <taxon>Magnoliopsida</taxon>
        <taxon>Liliopsida</taxon>
        <taxon>Acoraceae</taxon>
        <taxon>Acorus</taxon>
    </lineage>
</organism>
<sequence>MSWWCWVVAAAVAANSWCIARASPGPSGTTGLVQAGLDYACGAGAGCGAIEPNGPCTSPRWWWATLPTPSSYGSCTYPSSASTVGGMVMPPSTPGATSPSAAIGGTSPMKGIWFTSMVYRSAWKNEEQKPKEQRPKANENKPVMTE</sequence>
<feature type="compositionally biased region" description="Basic and acidic residues" evidence="2">
    <location>
        <begin position="124"/>
        <end position="139"/>
    </location>
</feature>
<dbReference type="InterPro" id="IPR012946">
    <property type="entry name" value="X8"/>
</dbReference>
<gene>
    <name evidence="5" type="ORF">QJS10_CPA10g01523</name>
</gene>
<evidence type="ECO:0000313" key="6">
    <source>
        <dbReference type="Proteomes" id="UP001180020"/>
    </source>
</evidence>